<dbReference type="EMBL" id="JAIWYP010000007">
    <property type="protein sequence ID" value="KAH3801934.1"/>
    <property type="molecule type" value="Genomic_DNA"/>
</dbReference>
<evidence type="ECO:0000313" key="1">
    <source>
        <dbReference type="EMBL" id="KAH3801934.1"/>
    </source>
</evidence>
<accession>A0A9D4JA37</accession>
<keyword evidence="2" id="KW-1185">Reference proteome</keyword>
<organism evidence="1 2">
    <name type="scientific">Dreissena polymorpha</name>
    <name type="common">Zebra mussel</name>
    <name type="synonym">Mytilus polymorpha</name>
    <dbReference type="NCBI Taxonomy" id="45954"/>
    <lineage>
        <taxon>Eukaryota</taxon>
        <taxon>Metazoa</taxon>
        <taxon>Spiralia</taxon>
        <taxon>Lophotrochozoa</taxon>
        <taxon>Mollusca</taxon>
        <taxon>Bivalvia</taxon>
        <taxon>Autobranchia</taxon>
        <taxon>Heteroconchia</taxon>
        <taxon>Euheterodonta</taxon>
        <taxon>Imparidentia</taxon>
        <taxon>Neoheterodontei</taxon>
        <taxon>Myida</taxon>
        <taxon>Dreissenoidea</taxon>
        <taxon>Dreissenidae</taxon>
        <taxon>Dreissena</taxon>
    </lineage>
</organism>
<evidence type="ECO:0000313" key="2">
    <source>
        <dbReference type="Proteomes" id="UP000828390"/>
    </source>
</evidence>
<comment type="caution">
    <text evidence="1">The sequence shown here is derived from an EMBL/GenBank/DDBJ whole genome shotgun (WGS) entry which is preliminary data.</text>
</comment>
<dbReference type="Proteomes" id="UP000828390">
    <property type="component" value="Unassembled WGS sequence"/>
</dbReference>
<dbReference type="AlphaFoldDB" id="A0A9D4JA37"/>
<proteinExistence type="predicted"/>
<name>A0A9D4JA37_DREPO</name>
<sequence length="77" mass="8268">MASYRVYFFGHFLFSQIFWHSAAKTDSPPCLISSEETLSSPGDSPACRLRTAFPTSAITMGGLSTSASGLGKRLESC</sequence>
<gene>
    <name evidence="1" type="ORF">DPMN_155596</name>
</gene>
<reference evidence="1" key="2">
    <citation type="submission" date="2020-11" db="EMBL/GenBank/DDBJ databases">
        <authorList>
            <person name="McCartney M.A."/>
            <person name="Auch B."/>
            <person name="Kono T."/>
            <person name="Mallez S."/>
            <person name="Becker A."/>
            <person name="Gohl D.M."/>
            <person name="Silverstein K.A.T."/>
            <person name="Koren S."/>
            <person name="Bechman K.B."/>
            <person name="Herman A."/>
            <person name="Abrahante J.E."/>
            <person name="Garbe J."/>
        </authorList>
    </citation>
    <scope>NUCLEOTIDE SEQUENCE</scope>
    <source>
        <strain evidence="1">Duluth1</strain>
        <tissue evidence="1">Whole animal</tissue>
    </source>
</reference>
<protein>
    <submittedName>
        <fullName evidence="1">Uncharacterized protein</fullName>
    </submittedName>
</protein>
<reference evidence="1" key="1">
    <citation type="journal article" date="2019" name="bioRxiv">
        <title>The Genome of the Zebra Mussel, Dreissena polymorpha: A Resource for Invasive Species Research.</title>
        <authorList>
            <person name="McCartney M.A."/>
            <person name="Auch B."/>
            <person name="Kono T."/>
            <person name="Mallez S."/>
            <person name="Zhang Y."/>
            <person name="Obille A."/>
            <person name="Becker A."/>
            <person name="Abrahante J.E."/>
            <person name="Garbe J."/>
            <person name="Badalamenti J.P."/>
            <person name="Herman A."/>
            <person name="Mangelson H."/>
            <person name="Liachko I."/>
            <person name="Sullivan S."/>
            <person name="Sone E.D."/>
            <person name="Koren S."/>
            <person name="Silverstein K.A.T."/>
            <person name="Beckman K.B."/>
            <person name="Gohl D.M."/>
        </authorList>
    </citation>
    <scope>NUCLEOTIDE SEQUENCE</scope>
    <source>
        <strain evidence="1">Duluth1</strain>
        <tissue evidence="1">Whole animal</tissue>
    </source>
</reference>